<dbReference type="OrthoDB" id="5413827at2759"/>
<name>A0A6A5ZFJ3_9PLEO</name>
<dbReference type="AlphaFoldDB" id="A0A6A5ZFJ3"/>
<sequence length="154" mass="18148">MTFVAIPEYFFVYDNPPVRRPYIEPTFQISRVCRQVYYETALLPYQLNTFSFHGNYSVDDCKCFDEWTKSRNPAQKKAVASLQPPRSYFGLYEANRRANFCDKFPGLKRLDITYASVYKMETPQYFHSIKDFPQVLQRRNDSGFVVDWAGTEKG</sequence>
<reference evidence="1" key="1">
    <citation type="journal article" date="2020" name="Stud. Mycol.">
        <title>101 Dothideomycetes genomes: a test case for predicting lifestyles and emergence of pathogens.</title>
        <authorList>
            <person name="Haridas S."/>
            <person name="Albert R."/>
            <person name="Binder M."/>
            <person name="Bloem J."/>
            <person name="Labutti K."/>
            <person name="Salamov A."/>
            <person name="Andreopoulos B."/>
            <person name="Baker S."/>
            <person name="Barry K."/>
            <person name="Bills G."/>
            <person name="Bluhm B."/>
            <person name="Cannon C."/>
            <person name="Castanera R."/>
            <person name="Culley D."/>
            <person name="Daum C."/>
            <person name="Ezra D."/>
            <person name="Gonzalez J."/>
            <person name="Henrissat B."/>
            <person name="Kuo A."/>
            <person name="Liang C."/>
            <person name="Lipzen A."/>
            <person name="Lutzoni F."/>
            <person name="Magnuson J."/>
            <person name="Mondo S."/>
            <person name="Nolan M."/>
            <person name="Ohm R."/>
            <person name="Pangilinan J."/>
            <person name="Park H.-J."/>
            <person name="Ramirez L."/>
            <person name="Alfaro M."/>
            <person name="Sun H."/>
            <person name="Tritt A."/>
            <person name="Yoshinaga Y."/>
            <person name="Zwiers L.-H."/>
            <person name="Turgeon B."/>
            <person name="Goodwin S."/>
            <person name="Spatafora J."/>
            <person name="Crous P."/>
            <person name="Grigoriev I."/>
        </authorList>
    </citation>
    <scope>NUCLEOTIDE SEQUENCE</scope>
    <source>
        <strain evidence="1">CBS 627.86</strain>
    </source>
</reference>
<proteinExistence type="predicted"/>
<accession>A0A6A5ZFJ3</accession>
<dbReference type="Proteomes" id="UP000799770">
    <property type="component" value="Unassembled WGS sequence"/>
</dbReference>
<organism evidence="1 2">
    <name type="scientific">Lophiotrema nucula</name>
    <dbReference type="NCBI Taxonomy" id="690887"/>
    <lineage>
        <taxon>Eukaryota</taxon>
        <taxon>Fungi</taxon>
        <taxon>Dikarya</taxon>
        <taxon>Ascomycota</taxon>
        <taxon>Pezizomycotina</taxon>
        <taxon>Dothideomycetes</taxon>
        <taxon>Pleosporomycetidae</taxon>
        <taxon>Pleosporales</taxon>
        <taxon>Lophiotremataceae</taxon>
        <taxon>Lophiotrema</taxon>
    </lineage>
</organism>
<dbReference type="EMBL" id="ML977317">
    <property type="protein sequence ID" value="KAF2118250.1"/>
    <property type="molecule type" value="Genomic_DNA"/>
</dbReference>
<gene>
    <name evidence="1" type="ORF">BDV96DRAFT_569538</name>
</gene>
<protein>
    <submittedName>
        <fullName evidence="1">Uncharacterized protein</fullName>
    </submittedName>
</protein>
<evidence type="ECO:0000313" key="2">
    <source>
        <dbReference type="Proteomes" id="UP000799770"/>
    </source>
</evidence>
<evidence type="ECO:0000313" key="1">
    <source>
        <dbReference type="EMBL" id="KAF2118250.1"/>
    </source>
</evidence>
<keyword evidence="2" id="KW-1185">Reference proteome</keyword>